<feature type="domain" description="Microcystin LR degradation protein MlrC C-terminal" evidence="1">
    <location>
        <begin position="306"/>
        <end position="476"/>
    </location>
</feature>
<feature type="domain" description="Microcystin LR degradation protein MlrC N-terminal" evidence="2">
    <location>
        <begin position="9"/>
        <end position="292"/>
    </location>
</feature>
<organism evidence="3 4">
    <name type="scientific">Georgenia halophila</name>
    <dbReference type="NCBI Taxonomy" id="620889"/>
    <lineage>
        <taxon>Bacteria</taxon>
        <taxon>Bacillati</taxon>
        <taxon>Actinomycetota</taxon>
        <taxon>Actinomycetes</taxon>
        <taxon>Micrococcales</taxon>
        <taxon>Bogoriellaceae</taxon>
        <taxon>Georgenia</taxon>
    </lineage>
</organism>
<name>A0ABP8LLX5_9MICO</name>
<evidence type="ECO:0000313" key="3">
    <source>
        <dbReference type="EMBL" id="GAA4431561.1"/>
    </source>
</evidence>
<sequence>MTARGSSPRIAVVGMAIESSAYAQHRAGYRDFPVLEGPAVLDRYPFLAEGAALRQQAEWIGVFVTKAIPGGQVRAEVYADFRHRIVSGLARAVEDGPLDGVYLDIHGAMSVVGMDDAEGDLVTAVRDVVGPDTLIAAPMDLHGNVSEVLAAAVDLPTCYRMAPHEDAWETRERSARDLLAWIGRDTRPARAWVRVPILLAGEMTSTRVEPARSLYARIPGVTREDGVTDAAIWIGYAWADEPRCHASVVVTGDREDAITAAAETLAAELWRVREQFAFVGPPGSLEEGIEAALAHRAGGGARPYLISDSGDNPGAGGSGDVTWTLRQVLRRPELTGPDAPVTYVASVFDAGAIEELFAAAVGDPVDVTAGARVDDRVSPPARIRGVLHGRYENDPAAGRIAVIRVGGLRVVVTEFRKAFHGVDDFAAIGLPPEEADIIVTKIGYLEPTLYDIAQGWTLALTPGPVDQDLERLGHERIRRPMFPFDEFRTEPSLRATVLRGRDVIGGGA</sequence>
<protein>
    <submittedName>
        <fullName evidence="3">M81 family metallopeptidase</fullName>
    </submittedName>
</protein>
<dbReference type="Pfam" id="PF07364">
    <property type="entry name" value="DUF1485"/>
    <property type="match status" value="1"/>
</dbReference>
<dbReference type="InterPro" id="IPR015995">
    <property type="entry name" value="MlrC_N"/>
</dbReference>
<gene>
    <name evidence="3" type="ORF">GCM10023169_36240</name>
</gene>
<accession>A0ABP8LLX5</accession>
<dbReference type="Pfam" id="PF07171">
    <property type="entry name" value="MlrC_C"/>
    <property type="match status" value="1"/>
</dbReference>
<dbReference type="Proteomes" id="UP001500622">
    <property type="component" value="Unassembled WGS sequence"/>
</dbReference>
<dbReference type="PIRSF" id="PIRSF012702">
    <property type="entry name" value="UCP012702"/>
    <property type="match status" value="1"/>
</dbReference>
<dbReference type="InterPro" id="IPR010799">
    <property type="entry name" value="MlrC_C"/>
</dbReference>
<reference evidence="4" key="1">
    <citation type="journal article" date="2019" name="Int. J. Syst. Evol. Microbiol.">
        <title>The Global Catalogue of Microorganisms (GCM) 10K type strain sequencing project: providing services to taxonomists for standard genome sequencing and annotation.</title>
        <authorList>
            <consortium name="The Broad Institute Genomics Platform"/>
            <consortium name="The Broad Institute Genome Sequencing Center for Infectious Disease"/>
            <person name="Wu L."/>
            <person name="Ma J."/>
        </authorList>
    </citation>
    <scope>NUCLEOTIDE SEQUENCE [LARGE SCALE GENOMIC DNA]</scope>
    <source>
        <strain evidence="4">JCM 17810</strain>
    </source>
</reference>
<proteinExistence type="predicted"/>
<keyword evidence="4" id="KW-1185">Reference proteome</keyword>
<dbReference type="RefSeq" id="WP_345218108.1">
    <property type="nucleotide sequence ID" value="NZ_BAABGN010000013.1"/>
</dbReference>
<dbReference type="InterPro" id="IPR009197">
    <property type="entry name" value="MlrC"/>
</dbReference>
<evidence type="ECO:0000313" key="4">
    <source>
        <dbReference type="Proteomes" id="UP001500622"/>
    </source>
</evidence>
<evidence type="ECO:0000259" key="2">
    <source>
        <dbReference type="Pfam" id="PF07364"/>
    </source>
</evidence>
<evidence type="ECO:0000259" key="1">
    <source>
        <dbReference type="Pfam" id="PF07171"/>
    </source>
</evidence>
<dbReference type="EMBL" id="BAABGN010000013">
    <property type="protein sequence ID" value="GAA4431561.1"/>
    <property type="molecule type" value="Genomic_DNA"/>
</dbReference>
<comment type="caution">
    <text evidence="3">The sequence shown here is derived from an EMBL/GenBank/DDBJ whole genome shotgun (WGS) entry which is preliminary data.</text>
</comment>